<evidence type="ECO:0000313" key="2">
    <source>
        <dbReference type="EMBL" id="CBY40339.1"/>
    </source>
</evidence>
<feature type="region of interest" description="Disordered" evidence="1">
    <location>
        <begin position="603"/>
        <end position="674"/>
    </location>
</feature>
<feature type="compositionally biased region" description="Basic and acidic residues" evidence="1">
    <location>
        <begin position="348"/>
        <end position="369"/>
    </location>
</feature>
<feature type="compositionally biased region" description="Polar residues" evidence="1">
    <location>
        <begin position="1123"/>
        <end position="1134"/>
    </location>
</feature>
<feature type="compositionally biased region" description="Acidic residues" evidence="1">
    <location>
        <begin position="951"/>
        <end position="964"/>
    </location>
</feature>
<gene>
    <name evidence="2" type="ORF">GSOID_T00022332001</name>
</gene>
<feature type="compositionally biased region" description="Basic and acidic residues" evidence="1">
    <location>
        <begin position="1100"/>
        <end position="1114"/>
    </location>
</feature>
<protein>
    <submittedName>
        <fullName evidence="2">Uncharacterized protein</fullName>
    </submittedName>
</protein>
<dbReference type="EMBL" id="FN655882">
    <property type="protein sequence ID" value="CBY40339.1"/>
    <property type="molecule type" value="Genomic_DNA"/>
</dbReference>
<feature type="compositionally biased region" description="Basic and acidic residues" evidence="1">
    <location>
        <begin position="658"/>
        <end position="669"/>
    </location>
</feature>
<feature type="region of interest" description="Disordered" evidence="1">
    <location>
        <begin position="518"/>
        <end position="559"/>
    </location>
</feature>
<feature type="compositionally biased region" description="Basic and acidic residues" evidence="1">
    <location>
        <begin position="993"/>
        <end position="1022"/>
    </location>
</feature>
<feature type="region of interest" description="Disordered" evidence="1">
    <location>
        <begin position="325"/>
        <end position="412"/>
    </location>
</feature>
<proteinExistence type="predicted"/>
<feature type="compositionally biased region" description="Basic and acidic residues" evidence="1">
    <location>
        <begin position="937"/>
        <end position="946"/>
    </location>
</feature>
<feature type="compositionally biased region" description="Polar residues" evidence="1">
    <location>
        <begin position="648"/>
        <end position="657"/>
    </location>
</feature>
<feature type="compositionally biased region" description="Low complexity" evidence="1">
    <location>
        <begin position="186"/>
        <end position="198"/>
    </location>
</feature>
<feature type="compositionally biased region" description="Basic and acidic residues" evidence="1">
    <location>
        <begin position="965"/>
        <end position="975"/>
    </location>
</feature>
<feature type="region of interest" description="Disordered" evidence="1">
    <location>
        <begin position="812"/>
        <end position="842"/>
    </location>
</feature>
<accession>E4YY06</accession>
<feature type="compositionally biased region" description="Polar residues" evidence="1">
    <location>
        <begin position="549"/>
        <end position="559"/>
    </location>
</feature>
<organism evidence="2">
    <name type="scientific">Oikopleura dioica</name>
    <name type="common">Tunicate</name>
    <dbReference type="NCBI Taxonomy" id="34765"/>
    <lineage>
        <taxon>Eukaryota</taxon>
        <taxon>Metazoa</taxon>
        <taxon>Chordata</taxon>
        <taxon>Tunicata</taxon>
        <taxon>Appendicularia</taxon>
        <taxon>Copelata</taxon>
        <taxon>Oikopleuridae</taxon>
        <taxon>Oikopleura</taxon>
    </lineage>
</organism>
<reference evidence="2" key="1">
    <citation type="journal article" date="2010" name="Science">
        <title>Plasticity of animal genome architecture unmasked by rapid evolution of a pelagic tunicate.</title>
        <authorList>
            <person name="Denoeud F."/>
            <person name="Henriet S."/>
            <person name="Mungpakdee S."/>
            <person name="Aury J.M."/>
            <person name="Da Silva C."/>
            <person name="Brinkmann H."/>
            <person name="Mikhaleva J."/>
            <person name="Olsen L.C."/>
            <person name="Jubin C."/>
            <person name="Canestro C."/>
            <person name="Bouquet J.M."/>
            <person name="Danks G."/>
            <person name="Poulain J."/>
            <person name="Campsteijn C."/>
            <person name="Adamski M."/>
            <person name="Cross I."/>
            <person name="Yadetie F."/>
            <person name="Muffato M."/>
            <person name="Louis A."/>
            <person name="Butcher S."/>
            <person name="Tsagkogeorga G."/>
            <person name="Konrad A."/>
            <person name="Singh S."/>
            <person name="Jensen M.F."/>
            <person name="Cong E.H."/>
            <person name="Eikeseth-Otteraa H."/>
            <person name="Noel B."/>
            <person name="Anthouard V."/>
            <person name="Porcel B.M."/>
            <person name="Kachouri-Lafond R."/>
            <person name="Nishino A."/>
            <person name="Ugolini M."/>
            <person name="Chourrout P."/>
            <person name="Nishida H."/>
            <person name="Aasland R."/>
            <person name="Huzurbazar S."/>
            <person name="Westhof E."/>
            <person name="Delsuc F."/>
            <person name="Lehrach H."/>
            <person name="Reinhardt R."/>
            <person name="Weissenbach J."/>
            <person name="Roy S.W."/>
            <person name="Artiguenave F."/>
            <person name="Postlethwait J.H."/>
            <person name="Manak J.R."/>
            <person name="Thompson E.M."/>
            <person name="Jaillon O."/>
            <person name="Du Pasquier L."/>
            <person name="Boudinot P."/>
            <person name="Liberles D.A."/>
            <person name="Volff J.N."/>
            <person name="Philippe H."/>
            <person name="Lenhard B."/>
            <person name="Roest Crollius H."/>
            <person name="Wincker P."/>
            <person name="Chourrout D."/>
        </authorList>
    </citation>
    <scope>NUCLEOTIDE SEQUENCE [LARGE SCALE GENOMIC DNA]</scope>
</reference>
<feature type="region of interest" description="Disordered" evidence="1">
    <location>
        <begin position="1083"/>
        <end position="1138"/>
    </location>
</feature>
<feature type="region of interest" description="Disordered" evidence="1">
    <location>
        <begin position="887"/>
        <end position="1031"/>
    </location>
</feature>
<sequence length="1213" mass="135388">LKRQSSEQPLVDKVIDNIVDDIVKGKIKDEDDDFELIDEDEIKIAAEASKQNEETCNLPGKFPSTVLVDCPKKMEDSGINLPDIVPQQPIKKKENVMTMQDSGVGELLPEPQSAKQNDRPSTPLREEIAILEGKIAQLDESIDLKDDLTDSSLDLYDNFDNMASPTPKSPLPAVDYDLFGSISPSAAAEAPAQPSTQPRKSVVFSDHVQEKMISPSSSMSSNERIDAEDYFTRSDDEKAKLEAELDELMDGFTEEIEKREKTPEQKDLLGTFKLDSSKIREEVDSEQKEYFPVEILKDQSLPKETEIEEVKTVDTQCDLEAVSKLEDPDQSISHEADVINTDPPADSLSKEDDVEKEPKEKEEIIENSEKANFMTSSIDTCQESIDDSGDTKTTEDPSITGDLKEKKQNNEDKSISFEAAETSELIVVEQENRPEQESEKEIHNEIHDKIESLSEYSEKTIEKLEQVQNMTSETNKITEFTDQSETNDAIASKECVTIIEKTSEFMKIENIESKGEVVDQSERVLEKENTEKEREIPIQSEELSPENIELQNDSPQLKTDSFEDTVTETTAAIDSTVSTDQSTTEIESLAALTVSEILQSAQVQAKSNQAGDESRNHQEFDDPTAINEDTPVQRQFSEKEIDHKSSDETLTNTFADNKSTDEIQREKFDVPPQFKEIPFEPIKEKEIEVILTKEDDKDVHDFIVEKDEPKLEELKSSEAVSFGENQKIRTEKVLSFPSFSTEKSEVDEADKIDESGSVSADAVALEMSEQKEKPQSSCGQWNSGWEGWDEDQWKEPVRVEIKPRNIRESPVPHIVSENVSTDTEAGYETATSGGEYDTAVEDNNTSTDAFYSCNEGTDQEGTAFCQTGLEGKWYEAQMDLSNIEEISSPLSKSPLSSSKHTLRETVSSPVLISKEESTSDFIQEQISEENSAAEEEQNQKDVEKEQQQGNLEDDLNQAEVDEDEKQINIEEEQKQKASSPEPEVLPIVEVEPQSEKDNEQDRPASSDEERETTNEQSLKADAEPALPENVKIVEDEQEIIIAEKVHESESLKIDVNSVTTSVTTSYEIIDVKKVVVDMPVVQSSPLPAPVDEEDSLKSSNSEKSESESEAESVKAKSASPESMSITVSEVTKSSEISEESTMVVLNVETRKSTGELRFIDTPTPVNEVKATSGKAEENADETENIIVAEKINDTVTEQLEQASKALIGDKDLG</sequence>
<feature type="compositionally biased region" description="Basic and acidic residues" evidence="1">
    <location>
        <begin position="325"/>
        <end position="337"/>
    </location>
</feature>
<feature type="region of interest" description="Disordered" evidence="1">
    <location>
        <begin position="186"/>
        <end position="231"/>
    </location>
</feature>
<feature type="compositionally biased region" description="Low complexity" evidence="1">
    <location>
        <begin position="887"/>
        <end position="899"/>
    </location>
</feature>
<dbReference type="AlphaFoldDB" id="E4YY06"/>
<feature type="compositionally biased region" description="Low complexity" evidence="1">
    <location>
        <begin position="980"/>
        <end position="991"/>
    </location>
</feature>
<feature type="region of interest" description="Disordered" evidence="1">
    <location>
        <begin position="104"/>
        <end position="125"/>
    </location>
</feature>
<dbReference type="Proteomes" id="UP000011014">
    <property type="component" value="Unassembled WGS sequence"/>
</dbReference>
<name>E4YY06_OIKDI</name>
<feature type="compositionally biased region" description="Basic and acidic residues" evidence="1">
    <location>
        <begin position="402"/>
        <end position="412"/>
    </location>
</feature>
<evidence type="ECO:0000256" key="1">
    <source>
        <dbReference type="SAM" id="MobiDB-lite"/>
    </source>
</evidence>
<feature type="compositionally biased region" description="Basic and acidic residues" evidence="1">
    <location>
        <begin position="636"/>
        <end position="647"/>
    </location>
</feature>
<feature type="region of interest" description="Disordered" evidence="1">
    <location>
        <begin position="739"/>
        <end position="789"/>
    </location>
</feature>
<feature type="compositionally biased region" description="Basic and acidic residues" evidence="1">
    <location>
        <begin position="518"/>
        <end position="536"/>
    </location>
</feature>
<feature type="compositionally biased region" description="Polar residues" evidence="1">
    <location>
        <begin position="373"/>
        <end position="383"/>
    </location>
</feature>
<feature type="non-terminal residue" evidence="2">
    <location>
        <position position="1"/>
    </location>
</feature>